<dbReference type="Pfam" id="PF06544">
    <property type="entry name" value="Prp3_C"/>
    <property type="match status" value="1"/>
</dbReference>
<evidence type="ECO:0000259" key="2">
    <source>
        <dbReference type="PROSITE" id="PS50908"/>
    </source>
</evidence>
<dbReference type="Pfam" id="PF05773">
    <property type="entry name" value="RWD"/>
    <property type="match status" value="1"/>
</dbReference>
<evidence type="ECO:0000313" key="5">
    <source>
        <dbReference type="Proteomes" id="UP000282087"/>
    </source>
</evidence>
<dbReference type="EMBL" id="QLLG01000003">
    <property type="protein sequence ID" value="RMX70315.1"/>
    <property type="molecule type" value="Genomic_DNA"/>
</dbReference>
<dbReference type="PROSITE" id="PS50908">
    <property type="entry name" value="RWD"/>
    <property type="match status" value="1"/>
</dbReference>
<dbReference type="SUPFAM" id="SSF54495">
    <property type="entry name" value="UBC-like"/>
    <property type="match status" value="1"/>
</dbReference>
<dbReference type="VEuPathDB" id="FungiDB:DD237_000651"/>
<feature type="compositionally biased region" description="Basic and acidic residues" evidence="1">
    <location>
        <begin position="324"/>
        <end position="334"/>
    </location>
</feature>
<dbReference type="InterPro" id="IPR017359">
    <property type="entry name" value="Phi-like"/>
</dbReference>
<protein>
    <recommendedName>
        <fullName evidence="2">RWD domain-containing protein</fullName>
    </recommendedName>
</protein>
<dbReference type="CDD" id="cd24163">
    <property type="entry name" value="RWDD2_C"/>
    <property type="match status" value="1"/>
</dbReference>
<evidence type="ECO:0000256" key="1">
    <source>
        <dbReference type="SAM" id="MobiDB-lite"/>
    </source>
</evidence>
<sequence>MGRYETNEEFMVAIEPKDGEQLAVKQQLEELECMLSMFPNENELMVDLAAKAALEEFVIDGDRTATIPRIQYTLYYKDQPFGRETPSLTLICPRSYPITKSLLFEVKCPQLSRMEMEKLYSELGELATAACATQEVVGFQLYQHMHEFLSQVQSVDDKRDRDIAGANVENIATPMVLGRRAIYFHHIIALTKRRVVKEWALELQLGGFSKIGWPGVVLVEGIEDNVQEYVRRLQHLRWKQMTVRGEQTEELGEGHSGDINSLRRLPRSFQEFPENGMSDLAAACRAVGLEELFLTTMKIYGRSEDKESDMDVESMRDATSSNKEGIRNRTKTET</sequence>
<accession>A0A3M6VTZ9</accession>
<feature type="domain" description="RWD" evidence="2">
    <location>
        <begin position="29"/>
        <end position="152"/>
    </location>
</feature>
<dbReference type="InterPro" id="IPR016135">
    <property type="entry name" value="UBQ-conjugating_enzyme/RWD"/>
</dbReference>
<dbReference type="Gene3D" id="3.10.110.10">
    <property type="entry name" value="Ubiquitin Conjugating Enzyme"/>
    <property type="match status" value="1"/>
</dbReference>
<dbReference type="InterPro" id="IPR010541">
    <property type="entry name" value="Prp3_C"/>
</dbReference>
<name>A0A3M6VTZ9_9STRA</name>
<keyword evidence="5" id="KW-1185">Reference proteome</keyword>
<organism evidence="3 5">
    <name type="scientific">Peronospora effusa</name>
    <dbReference type="NCBI Taxonomy" id="542832"/>
    <lineage>
        <taxon>Eukaryota</taxon>
        <taxon>Sar</taxon>
        <taxon>Stramenopiles</taxon>
        <taxon>Oomycota</taxon>
        <taxon>Peronosporomycetes</taxon>
        <taxon>Peronosporales</taxon>
        <taxon>Peronosporaceae</taxon>
        <taxon>Peronospora</taxon>
    </lineage>
</organism>
<gene>
    <name evidence="4" type="ORF">DD237_000651</name>
    <name evidence="3" type="ORF">DD238_000060</name>
</gene>
<evidence type="ECO:0000313" key="4">
    <source>
        <dbReference type="EMBL" id="RQM08906.1"/>
    </source>
</evidence>
<evidence type="ECO:0000313" key="6">
    <source>
        <dbReference type="Proteomes" id="UP000286097"/>
    </source>
</evidence>
<dbReference type="InterPro" id="IPR006575">
    <property type="entry name" value="RWD_dom"/>
</dbReference>
<dbReference type="Proteomes" id="UP000286097">
    <property type="component" value="Unassembled WGS sequence"/>
</dbReference>
<dbReference type="PANTHER" id="PTHR15955">
    <property type="entry name" value="RWD DOMAIN CONTAINING PROTEIN 2"/>
    <property type="match status" value="1"/>
</dbReference>
<dbReference type="EMBL" id="QKXF01000784">
    <property type="protein sequence ID" value="RQM08906.1"/>
    <property type="molecule type" value="Genomic_DNA"/>
</dbReference>
<dbReference type="AlphaFoldDB" id="A0A3M6VTZ9"/>
<comment type="caution">
    <text evidence="3">The sequence shown here is derived from an EMBL/GenBank/DDBJ whole genome shotgun (WGS) entry which is preliminary data.</text>
</comment>
<dbReference type="InterPro" id="IPR059181">
    <property type="entry name" value="RWDD2A-B_C"/>
</dbReference>
<proteinExistence type="predicted"/>
<dbReference type="STRING" id="542832.A0A3M6VTZ9"/>
<feature type="region of interest" description="Disordered" evidence="1">
    <location>
        <begin position="304"/>
        <end position="334"/>
    </location>
</feature>
<evidence type="ECO:0000313" key="3">
    <source>
        <dbReference type="EMBL" id="RMX70315.1"/>
    </source>
</evidence>
<dbReference type="Proteomes" id="UP000282087">
    <property type="component" value="Unassembled WGS sequence"/>
</dbReference>
<reference evidence="5 6" key="1">
    <citation type="submission" date="2018-06" db="EMBL/GenBank/DDBJ databases">
        <title>Comparative genomics of downy mildews reveals potential adaptations to biotrophy.</title>
        <authorList>
            <person name="Fletcher K."/>
            <person name="Klosterman S.J."/>
            <person name="Derevnina L."/>
            <person name="Martin F."/>
            <person name="Koike S."/>
            <person name="Reyes Chin-Wo S."/>
            <person name="Mou B."/>
            <person name="Michelmore R."/>
        </authorList>
    </citation>
    <scope>NUCLEOTIDE SEQUENCE [LARGE SCALE GENOMIC DNA]</scope>
    <source>
        <strain evidence="4 6">R13</strain>
        <strain evidence="3 5">R14</strain>
    </source>
</reference>
<dbReference type="PANTHER" id="PTHR15955:SF8">
    <property type="entry name" value="RWD DOMAIN-CONTAINING PROTEIN 2B-RELATED"/>
    <property type="match status" value="1"/>
</dbReference>